<accession>A0AAV9HBN8</accession>
<keyword evidence="2" id="KW-0472">Membrane</keyword>
<feature type="transmembrane region" description="Helical" evidence="2">
    <location>
        <begin position="90"/>
        <end position="109"/>
    </location>
</feature>
<feature type="transmembrane region" description="Helical" evidence="2">
    <location>
        <begin position="336"/>
        <end position="363"/>
    </location>
</feature>
<name>A0AAV9HBN8_9PEZI</name>
<proteinExistence type="predicted"/>
<reference evidence="3" key="2">
    <citation type="submission" date="2023-06" db="EMBL/GenBank/DDBJ databases">
        <authorList>
            <consortium name="Lawrence Berkeley National Laboratory"/>
            <person name="Mondo S.J."/>
            <person name="Hensen N."/>
            <person name="Bonometti L."/>
            <person name="Westerberg I."/>
            <person name="Brannstrom I.O."/>
            <person name="Guillou S."/>
            <person name="Cros-Aarteil S."/>
            <person name="Calhoun S."/>
            <person name="Haridas S."/>
            <person name="Kuo A."/>
            <person name="Pangilinan J."/>
            <person name="Riley R."/>
            <person name="Labutti K."/>
            <person name="Andreopoulos B."/>
            <person name="Lipzen A."/>
            <person name="Chen C."/>
            <person name="Yanf M."/>
            <person name="Daum C."/>
            <person name="Ng V."/>
            <person name="Clum A."/>
            <person name="Steindorff A."/>
            <person name="Ohm R."/>
            <person name="Martin F."/>
            <person name="Silar P."/>
            <person name="Natvig D."/>
            <person name="Lalanne C."/>
            <person name="Gautier V."/>
            <person name="Ament-Velasquez S.L."/>
            <person name="Kruys A."/>
            <person name="Hutchinson M.I."/>
            <person name="Powell A.J."/>
            <person name="Barry K."/>
            <person name="Miller A.N."/>
            <person name="Grigoriev I.V."/>
            <person name="Debuchy R."/>
            <person name="Gladieux P."/>
            <person name="Thoren M.H."/>
            <person name="Johannesson H."/>
        </authorList>
    </citation>
    <scope>NUCLEOTIDE SEQUENCE</scope>
    <source>
        <strain evidence="3">PSN324</strain>
    </source>
</reference>
<protein>
    <submittedName>
        <fullName evidence="3">Uncharacterized protein</fullName>
    </submittedName>
</protein>
<feature type="transmembrane region" description="Helical" evidence="2">
    <location>
        <begin position="262"/>
        <end position="281"/>
    </location>
</feature>
<evidence type="ECO:0000313" key="4">
    <source>
        <dbReference type="Proteomes" id="UP001321749"/>
    </source>
</evidence>
<organism evidence="3 4">
    <name type="scientific">Cladorrhinum samala</name>
    <dbReference type="NCBI Taxonomy" id="585594"/>
    <lineage>
        <taxon>Eukaryota</taxon>
        <taxon>Fungi</taxon>
        <taxon>Dikarya</taxon>
        <taxon>Ascomycota</taxon>
        <taxon>Pezizomycotina</taxon>
        <taxon>Sordariomycetes</taxon>
        <taxon>Sordariomycetidae</taxon>
        <taxon>Sordariales</taxon>
        <taxon>Podosporaceae</taxon>
        <taxon>Cladorrhinum</taxon>
    </lineage>
</organism>
<dbReference type="AlphaFoldDB" id="A0AAV9HBN8"/>
<evidence type="ECO:0000256" key="1">
    <source>
        <dbReference type="SAM" id="MobiDB-lite"/>
    </source>
</evidence>
<feature type="transmembrane region" description="Helical" evidence="2">
    <location>
        <begin position="15"/>
        <end position="36"/>
    </location>
</feature>
<dbReference type="Proteomes" id="UP001321749">
    <property type="component" value="Unassembled WGS sequence"/>
</dbReference>
<evidence type="ECO:0000256" key="2">
    <source>
        <dbReference type="SAM" id="Phobius"/>
    </source>
</evidence>
<keyword evidence="2" id="KW-1133">Transmembrane helix</keyword>
<keyword evidence="4" id="KW-1185">Reference proteome</keyword>
<sequence>MEPKGPTPVVPRIRFALILINFALAMINLAVSVWQFRSIKPKHDADEGKLSSASQIFPTSTSTFAFSIADVILTFAMGSRRNSTFLPDTAWFLLGAVHITLGSVGIVQAQKVPERALRRVALIGFSGPLLRGAGHLATVVSNLMVHLPRTQELYHPVVPRSKPSGGKDYTRLSIVDADASTGILSILAKEHESRLKLRELPTIGASKGGKEEHGESGAKDERKATEEEASIIGPRLEPIVYYWIYPRHLMLKSYPSRYKKHFLAIFFVCEAVAAAAGYNMTQKGPSLSRPAKFPKSLFILGFLSPASILLWRGIMKAAIRTRTNPTSRFSRCTGHLTAGGFLSHMTVALLLLAVVINILVVTLENTLIKNSIKVDIPEDMDRENYWRYGYFGGKMIQVGNIAMHTGAF</sequence>
<feature type="compositionally biased region" description="Basic and acidic residues" evidence="1">
    <location>
        <begin position="208"/>
        <end position="226"/>
    </location>
</feature>
<keyword evidence="2" id="KW-0812">Transmembrane</keyword>
<gene>
    <name evidence="3" type="ORF">QBC42DRAFT_280162</name>
</gene>
<feature type="transmembrane region" description="Helical" evidence="2">
    <location>
        <begin position="293"/>
        <end position="315"/>
    </location>
</feature>
<comment type="caution">
    <text evidence="3">The sequence shown here is derived from an EMBL/GenBank/DDBJ whole genome shotgun (WGS) entry which is preliminary data.</text>
</comment>
<reference evidence="3" key="1">
    <citation type="journal article" date="2023" name="Mol. Phylogenet. Evol.">
        <title>Genome-scale phylogeny and comparative genomics of the fungal order Sordariales.</title>
        <authorList>
            <person name="Hensen N."/>
            <person name="Bonometti L."/>
            <person name="Westerberg I."/>
            <person name="Brannstrom I.O."/>
            <person name="Guillou S."/>
            <person name="Cros-Aarteil S."/>
            <person name="Calhoun S."/>
            <person name="Haridas S."/>
            <person name="Kuo A."/>
            <person name="Mondo S."/>
            <person name="Pangilinan J."/>
            <person name="Riley R."/>
            <person name="LaButti K."/>
            <person name="Andreopoulos B."/>
            <person name="Lipzen A."/>
            <person name="Chen C."/>
            <person name="Yan M."/>
            <person name="Daum C."/>
            <person name="Ng V."/>
            <person name="Clum A."/>
            <person name="Steindorff A."/>
            <person name="Ohm R.A."/>
            <person name="Martin F."/>
            <person name="Silar P."/>
            <person name="Natvig D.O."/>
            <person name="Lalanne C."/>
            <person name="Gautier V."/>
            <person name="Ament-Velasquez S.L."/>
            <person name="Kruys A."/>
            <person name="Hutchinson M.I."/>
            <person name="Powell A.J."/>
            <person name="Barry K."/>
            <person name="Miller A.N."/>
            <person name="Grigoriev I.V."/>
            <person name="Debuchy R."/>
            <person name="Gladieux P."/>
            <person name="Hiltunen Thoren M."/>
            <person name="Johannesson H."/>
        </authorList>
    </citation>
    <scope>NUCLEOTIDE SEQUENCE</scope>
    <source>
        <strain evidence="3">PSN324</strain>
    </source>
</reference>
<feature type="region of interest" description="Disordered" evidence="1">
    <location>
        <begin position="199"/>
        <end position="227"/>
    </location>
</feature>
<feature type="transmembrane region" description="Helical" evidence="2">
    <location>
        <begin position="56"/>
        <end position="78"/>
    </location>
</feature>
<evidence type="ECO:0000313" key="3">
    <source>
        <dbReference type="EMBL" id="KAK4456958.1"/>
    </source>
</evidence>
<dbReference type="EMBL" id="MU865147">
    <property type="protein sequence ID" value="KAK4456958.1"/>
    <property type="molecule type" value="Genomic_DNA"/>
</dbReference>